<dbReference type="Proteomes" id="UP000051401">
    <property type="component" value="Unassembled WGS sequence"/>
</dbReference>
<proteinExistence type="predicted"/>
<feature type="transmembrane region" description="Helical" evidence="1">
    <location>
        <begin position="66"/>
        <end position="87"/>
    </location>
</feature>
<reference evidence="2 4" key="1">
    <citation type="submission" date="2015-04" db="EMBL/GenBank/DDBJ databases">
        <title>The draft genome sequence of Roseovarius indicus B108T.</title>
        <authorList>
            <person name="Li G."/>
            <person name="Lai Q."/>
            <person name="Shao Z."/>
            <person name="Yan P."/>
        </authorList>
    </citation>
    <scope>NUCLEOTIDE SEQUENCE [LARGE SCALE GENOMIC DNA]</scope>
    <source>
        <strain evidence="2 4">B108</strain>
    </source>
</reference>
<dbReference type="STRING" id="540747.SAMN04488031_101258"/>
<evidence type="ECO:0000256" key="1">
    <source>
        <dbReference type="SAM" id="Phobius"/>
    </source>
</evidence>
<organism evidence="2 4">
    <name type="scientific">Roseovarius indicus</name>
    <dbReference type="NCBI Taxonomy" id="540747"/>
    <lineage>
        <taxon>Bacteria</taxon>
        <taxon>Pseudomonadati</taxon>
        <taxon>Pseudomonadota</taxon>
        <taxon>Alphaproteobacteria</taxon>
        <taxon>Rhodobacterales</taxon>
        <taxon>Roseobacteraceae</taxon>
        <taxon>Roseovarius</taxon>
    </lineage>
</organism>
<keyword evidence="1" id="KW-0812">Transmembrane</keyword>
<dbReference type="PATRIC" id="fig|540747.5.peg.4954"/>
<feature type="transmembrane region" description="Helical" evidence="1">
    <location>
        <begin position="34"/>
        <end position="51"/>
    </location>
</feature>
<dbReference type="EMBL" id="LAXI01000005">
    <property type="protein sequence ID" value="KRS17911.1"/>
    <property type="molecule type" value="Genomic_DNA"/>
</dbReference>
<dbReference type="RefSeq" id="WP_057815883.1">
    <property type="nucleotide sequence ID" value="NZ_CP031598.1"/>
</dbReference>
<keyword evidence="1" id="KW-1133">Transmembrane helix</keyword>
<sequence length="99" mass="10863">MATYLILSAIRALLVTGFISYITSSILTDRARRLACAAIVALSFGALMDGITPDGWDYEYMFGHPFFFYLVANLPAVFAVLVTLLIWPQPATSEDAARP</sequence>
<evidence type="ECO:0000313" key="3">
    <source>
        <dbReference type="EMBL" id="QEW27275.1"/>
    </source>
</evidence>
<reference evidence="3 5" key="2">
    <citation type="submission" date="2018-08" db="EMBL/GenBank/DDBJ databases">
        <title>Genetic Globetrotter - A new plasmid hitch-hiking vast phylogenetic and geographic distances.</title>
        <authorList>
            <person name="Vollmers J."/>
            <person name="Petersen J."/>
        </authorList>
    </citation>
    <scope>NUCLEOTIDE SEQUENCE [LARGE SCALE GENOMIC DNA]</scope>
    <source>
        <strain evidence="3 5">DSM 26383</strain>
    </source>
</reference>
<keyword evidence="4" id="KW-1185">Reference proteome</keyword>
<name>A0A0T5P995_9RHOB</name>
<gene>
    <name evidence="3" type="ORF">RIdsm_03087</name>
    <name evidence="2" type="ORF">XM52_10145</name>
</gene>
<dbReference type="AlphaFoldDB" id="A0A0T5P995"/>
<evidence type="ECO:0000313" key="4">
    <source>
        <dbReference type="Proteomes" id="UP000051401"/>
    </source>
</evidence>
<dbReference type="KEGG" id="rid:RIdsm_03087"/>
<dbReference type="EMBL" id="CP031598">
    <property type="protein sequence ID" value="QEW27275.1"/>
    <property type="molecule type" value="Genomic_DNA"/>
</dbReference>
<keyword evidence="1" id="KW-0472">Membrane</keyword>
<evidence type="ECO:0000313" key="2">
    <source>
        <dbReference type="EMBL" id="KRS17911.1"/>
    </source>
</evidence>
<feature type="transmembrane region" description="Helical" evidence="1">
    <location>
        <begin position="6"/>
        <end position="27"/>
    </location>
</feature>
<dbReference type="Proteomes" id="UP000325785">
    <property type="component" value="Chromosome"/>
</dbReference>
<accession>A0A0T5P995</accession>
<evidence type="ECO:0000313" key="5">
    <source>
        <dbReference type="Proteomes" id="UP000325785"/>
    </source>
</evidence>
<protein>
    <submittedName>
        <fullName evidence="2">Uncharacterized protein</fullName>
    </submittedName>
</protein>